<dbReference type="EMBL" id="LR824029">
    <property type="protein sequence ID" value="CAD0206104.1"/>
    <property type="molecule type" value="Genomic_DNA"/>
</dbReference>
<evidence type="ECO:0000313" key="1">
    <source>
        <dbReference type="EMBL" id="CAD0206104.1"/>
    </source>
</evidence>
<name>A0A9N8Q1T6_CHRIL</name>
<reference evidence="1" key="1">
    <citation type="submission" date="2021-12" db="EMBL/GenBank/DDBJ databases">
        <authorList>
            <person name="King R."/>
        </authorList>
    </citation>
    <scope>NUCLEOTIDE SEQUENCE</scope>
</reference>
<sequence>MGCVLPSIDMITDVLALSFLPSLRLKKSRRNSASIVAEDITSFRVLRFFIIFLSSPIKTSVICVLSCTSSKTIQEYCISSGDANISLKSTPSVMNTIPVAVVLQLVLAAA</sequence>
<protein>
    <submittedName>
        <fullName evidence="1">Uncharacterized protein</fullName>
    </submittedName>
</protein>
<dbReference type="Proteomes" id="UP001154114">
    <property type="component" value="Chromosome 26"/>
</dbReference>
<evidence type="ECO:0000313" key="2">
    <source>
        <dbReference type="Proteomes" id="UP001154114"/>
    </source>
</evidence>
<gene>
    <name evidence="1" type="ORF">CINC_LOCUS8400</name>
</gene>
<organism evidence="1 2">
    <name type="scientific">Chrysodeixis includens</name>
    <name type="common">Soybean looper</name>
    <name type="synonym">Pseudoplusia includens</name>
    <dbReference type="NCBI Taxonomy" id="689277"/>
    <lineage>
        <taxon>Eukaryota</taxon>
        <taxon>Metazoa</taxon>
        <taxon>Ecdysozoa</taxon>
        <taxon>Arthropoda</taxon>
        <taxon>Hexapoda</taxon>
        <taxon>Insecta</taxon>
        <taxon>Pterygota</taxon>
        <taxon>Neoptera</taxon>
        <taxon>Endopterygota</taxon>
        <taxon>Lepidoptera</taxon>
        <taxon>Glossata</taxon>
        <taxon>Ditrysia</taxon>
        <taxon>Noctuoidea</taxon>
        <taxon>Noctuidae</taxon>
        <taxon>Plusiinae</taxon>
        <taxon>Chrysodeixis</taxon>
    </lineage>
</organism>
<dbReference type="AlphaFoldDB" id="A0A9N8Q1T6"/>
<accession>A0A9N8Q1T6</accession>
<proteinExistence type="predicted"/>
<keyword evidence="2" id="KW-1185">Reference proteome</keyword>